<feature type="transmembrane region" description="Helical" evidence="9">
    <location>
        <begin position="401"/>
        <end position="423"/>
    </location>
</feature>
<comment type="similarity">
    <text evidence="2">Belongs to the sphingomyelin synthase family.</text>
</comment>
<dbReference type="GO" id="GO:0033188">
    <property type="term" value="F:sphingomyelin synthase activity"/>
    <property type="evidence" value="ECO:0007669"/>
    <property type="project" value="TreeGrafter"/>
</dbReference>
<evidence type="ECO:0000256" key="9">
    <source>
        <dbReference type="SAM" id="Phobius"/>
    </source>
</evidence>
<reference evidence="11 12" key="1">
    <citation type="submission" date="2024-01" db="EMBL/GenBank/DDBJ databases">
        <title>The complete chloroplast genome sequence of Lithospermum erythrorhizon: insights into the phylogenetic relationship among Boraginaceae species and the maternal lineages of purple gromwells.</title>
        <authorList>
            <person name="Okada T."/>
            <person name="Watanabe K."/>
        </authorList>
    </citation>
    <scope>NUCLEOTIDE SEQUENCE [LARGE SCALE GENOMIC DNA]</scope>
</reference>
<comment type="caution">
    <text evidence="11">The sequence shown here is derived from an EMBL/GenBank/DDBJ whole genome shotgun (WGS) entry which is preliminary data.</text>
</comment>
<dbReference type="GO" id="GO:0000139">
    <property type="term" value="C:Golgi membrane"/>
    <property type="evidence" value="ECO:0007669"/>
    <property type="project" value="TreeGrafter"/>
</dbReference>
<dbReference type="GO" id="GO:0005789">
    <property type="term" value="C:endoplasmic reticulum membrane"/>
    <property type="evidence" value="ECO:0007669"/>
    <property type="project" value="TreeGrafter"/>
</dbReference>
<evidence type="ECO:0000256" key="6">
    <source>
        <dbReference type="ARBA" id="ARBA00022989"/>
    </source>
</evidence>
<name>A0AAV3Q0F3_LITER</name>
<dbReference type="Pfam" id="PF14360">
    <property type="entry name" value="PAP2_C"/>
    <property type="match status" value="1"/>
</dbReference>
<keyword evidence="12" id="KW-1185">Reference proteome</keyword>
<dbReference type="GO" id="GO:0047493">
    <property type="term" value="F:ceramide cholinephosphotransferase activity"/>
    <property type="evidence" value="ECO:0007669"/>
    <property type="project" value="TreeGrafter"/>
</dbReference>
<dbReference type="EMBL" id="BAABME010002993">
    <property type="protein sequence ID" value="GAA0156975.1"/>
    <property type="molecule type" value="Genomic_DNA"/>
</dbReference>
<protein>
    <recommendedName>
        <fullName evidence="10">Sphingomyelin synthase-like domain-containing protein</fullName>
    </recommendedName>
</protein>
<dbReference type="GO" id="GO:0046513">
    <property type="term" value="P:ceramide biosynthetic process"/>
    <property type="evidence" value="ECO:0007669"/>
    <property type="project" value="TreeGrafter"/>
</dbReference>
<feature type="transmembrane region" description="Helical" evidence="9">
    <location>
        <begin position="35"/>
        <end position="54"/>
    </location>
</feature>
<keyword evidence="7" id="KW-0443">Lipid metabolism</keyword>
<keyword evidence="5" id="KW-0746">Sphingolipid metabolism</keyword>
<evidence type="ECO:0000256" key="8">
    <source>
        <dbReference type="ARBA" id="ARBA00023136"/>
    </source>
</evidence>
<dbReference type="AlphaFoldDB" id="A0AAV3Q0F3"/>
<evidence type="ECO:0000256" key="1">
    <source>
        <dbReference type="ARBA" id="ARBA00004141"/>
    </source>
</evidence>
<dbReference type="PANTHER" id="PTHR21290:SF25">
    <property type="entry name" value="SPHINGOMYELIN SYNTHASE-RELATED PROTEIN 1"/>
    <property type="match status" value="1"/>
</dbReference>
<dbReference type="Proteomes" id="UP001454036">
    <property type="component" value="Unassembled WGS sequence"/>
</dbReference>
<feature type="transmembrane region" description="Helical" evidence="9">
    <location>
        <begin position="134"/>
        <end position="153"/>
    </location>
</feature>
<dbReference type="PANTHER" id="PTHR21290">
    <property type="entry name" value="SPHINGOMYELIN SYNTHETASE"/>
    <property type="match status" value="1"/>
</dbReference>
<keyword evidence="4 9" id="KW-0812">Transmembrane</keyword>
<feature type="transmembrane region" description="Helical" evidence="9">
    <location>
        <begin position="322"/>
        <end position="339"/>
    </location>
</feature>
<comment type="subcellular location">
    <subcellularLocation>
        <location evidence="1">Membrane</location>
        <topology evidence="1">Multi-pass membrane protein</topology>
    </subcellularLocation>
</comment>
<gene>
    <name evidence="11" type="ORF">LIER_14337</name>
</gene>
<evidence type="ECO:0000256" key="2">
    <source>
        <dbReference type="ARBA" id="ARBA00005441"/>
    </source>
</evidence>
<keyword evidence="3" id="KW-0808">Transferase</keyword>
<dbReference type="GO" id="GO:0005886">
    <property type="term" value="C:plasma membrane"/>
    <property type="evidence" value="ECO:0007669"/>
    <property type="project" value="TreeGrafter"/>
</dbReference>
<dbReference type="InterPro" id="IPR045221">
    <property type="entry name" value="Sphingomyelin_synth-like"/>
</dbReference>
<evidence type="ECO:0000313" key="12">
    <source>
        <dbReference type="Proteomes" id="UP001454036"/>
    </source>
</evidence>
<keyword evidence="6 9" id="KW-1133">Transmembrane helix</keyword>
<organism evidence="11 12">
    <name type="scientific">Lithospermum erythrorhizon</name>
    <name type="common">Purple gromwell</name>
    <name type="synonym">Lithospermum officinale var. erythrorhizon</name>
    <dbReference type="NCBI Taxonomy" id="34254"/>
    <lineage>
        <taxon>Eukaryota</taxon>
        <taxon>Viridiplantae</taxon>
        <taxon>Streptophyta</taxon>
        <taxon>Embryophyta</taxon>
        <taxon>Tracheophyta</taxon>
        <taxon>Spermatophyta</taxon>
        <taxon>Magnoliopsida</taxon>
        <taxon>eudicotyledons</taxon>
        <taxon>Gunneridae</taxon>
        <taxon>Pentapetalae</taxon>
        <taxon>asterids</taxon>
        <taxon>lamiids</taxon>
        <taxon>Boraginales</taxon>
        <taxon>Boraginaceae</taxon>
        <taxon>Boraginoideae</taxon>
        <taxon>Lithospermeae</taxon>
        <taxon>Lithospermum</taxon>
    </lineage>
</organism>
<evidence type="ECO:0000256" key="7">
    <source>
        <dbReference type="ARBA" id="ARBA00023098"/>
    </source>
</evidence>
<evidence type="ECO:0000259" key="10">
    <source>
        <dbReference type="Pfam" id="PF14360"/>
    </source>
</evidence>
<evidence type="ECO:0000256" key="5">
    <source>
        <dbReference type="ARBA" id="ARBA00022919"/>
    </source>
</evidence>
<feature type="transmembrane region" description="Helical" evidence="9">
    <location>
        <begin position="66"/>
        <end position="86"/>
    </location>
</feature>
<accession>A0AAV3Q0F3</accession>
<evidence type="ECO:0000256" key="3">
    <source>
        <dbReference type="ARBA" id="ARBA00022679"/>
    </source>
</evidence>
<feature type="domain" description="Sphingomyelin synthase-like" evidence="10">
    <location>
        <begin position="274"/>
        <end position="341"/>
    </location>
</feature>
<proteinExistence type="inferred from homology"/>
<keyword evidence="8 9" id="KW-0472">Membrane</keyword>
<feature type="transmembrane region" description="Helical" evidence="9">
    <location>
        <begin position="285"/>
        <end position="310"/>
    </location>
</feature>
<feature type="transmembrane region" description="Helical" evidence="9">
    <location>
        <begin position="12"/>
        <end position="29"/>
    </location>
</feature>
<evidence type="ECO:0000313" key="11">
    <source>
        <dbReference type="EMBL" id="GAA0156975.1"/>
    </source>
</evidence>
<dbReference type="InterPro" id="IPR025749">
    <property type="entry name" value="Sphingomyelin_synth-like_dom"/>
</dbReference>
<evidence type="ECO:0000256" key="4">
    <source>
        <dbReference type="ARBA" id="ARBA00022692"/>
    </source>
</evidence>
<sequence>MSILLKLKGGGLGLVAITYIGVDYIRHISPIWHEFLQPLLWGVLALAALVRIPFYRHWSAELKAALPFLFSVVFMVSALILEAISVRSVSAVLGLDWHNDTRPLPDVGQWLVLALNEKLPQTLVNILRARIIGLHHYLMLFIMLAFSVLFGSIESPGLGIGARYMFTMGIGRLLRTIAFVSTILPSARPWCAQARFQVPRFPHPWVQKYYTPYTESYAINRVIQLDAAYADPGGYNSEFRPDWGWMSFLIDFLRPTPPEGSLPWYHLLKRASGGCNDLIYSGHMLVAVLTAMAWMEAYGGYSSAIIWMLVFHSGQREIRERHHYSVDCILAVYMGIFLWKMTRRFWPVEDESKKRRLNKLETIHNRLMQAAKDSDIDVVREILEEVKASSQESTNSQSKTMWIFSIGTIIGTISLVLITFIAFSDG</sequence>